<gene>
    <name evidence="2" type="ORF">SSA02_20710</name>
</gene>
<evidence type="ECO:0000259" key="1">
    <source>
        <dbReference type="Pfam" id="PF13403"/>
    </source>
</evidence>
<organism evidence="2 3">
    <name type="scientific">Swaminathania salitolerans</name>
    <dbReference type="NCBI Taxonomy" id="182838"/>
    <lineage>
        <taxon>Bacteria</taxon>
        <taxon>Pseudomonadati</taxon>
        <taxon>Pseudomonadota</taxon>
        <taxon>Alphaproteobacteria</taxon>
        <taxon>Acetobacterales</taxon>
        <taxon>Acetobacteraceae</taxon>
        <taxon>Swaminathania</taxon>
    </lineage>
</organism>
<reference evidence="2 3" key="1">
    <citation type="submission" date="2019-07" db="EMBL/GenBank/DDBJ databases">
        <title>Whole genome shotgun sequence of Swaminathania salitolerans NBRC 104436.</title>
        <authorList>
            <person name="Hosoyama A."/>
            <person name="Uohara A."/>
            <person name="Ohji S."/>
            <person name="Ichikawa N."/>
        </authorList>
    </citation>
    <scope>NUCLEOTIDE SEQUENCE [LARGE SCALE GENOMIC DNA]</scope>
    <source>
        <strain evidence="2 3">NBRC 104436</strain>
    </source>
</reference>
<dbReference type="Gene3D" id="2.170.16.10">
    <property type="entry name" value="Hedgehog/Intein (Hint) domain"/>
    <property type="match status" value="1"/>
</dbReference>
<dbReference type="SUPFAM" id="SSF51294">
    <property type="entry name" value="Hedgehog/intein (Hint) domain"/>
    <property type="match status" value="1"/>
</dbReference>
<dbReference type="Pfam" id="PF13403">
    <property type="entry name" value="Hint_2"/>
    <property type="match status" value="1"/>
</dbReference>
<evidence type="ECO:0000313" key="3">
    <source>
        <dbReference type="Proteomes" id="UP000321405"/>
    </source>
</evidence>
<dbReference type="AlphaFoldDB" id="A0A511BY00"/>
<protein>
    <recommendedName>
        <fullName evidence="1">Hedgehog/Intein (Hint) domain-containing protein</fullName>
    </recommendedName>
</protein>
<feature type="domain" description="Hedgehog/Intein (Hint)" evidence="1">
    <location>
        <begin position="362"/>
        <end position="500"/>
    </location>
</feature>
<dbReference type="Proteomes" id="UP000321405">
    <property type="component" value="Unassembled WGS sequence"/>
</dbReference>
<sequence length="707" mass="73451">MATDITGIWSAVRNTDGVTVYVSGQAIVDGPVRLVGGATLRIMSGATASGVTNSGNTPTISVTSGGTLLSATVINGYVSALGGATTAENTLISVPVTYYSGAESHGDLFFASGLGADTATFNSGAVVIDATTSSGGPMVFNAGATVSGVTVSAGGSVRFNSGSVISGLIVEPGGSAVVNTVYGNPVLSGPELPVDNVTVLTGTWSAVLSGDRTVYVNNANTSTVNAPIRMSGGTLIVTSGAVASGVLGLGGYPTVSVLSGGTLAESQINNGYVYVNGGGVTTGNAFNSNPIVYSAGASSIGDMFFNSGYGADSVSVRDGATLIDPQIQNGAPVTISSGATVVNPVVTSGGSLTIAGGSAKACFLAGAMIETPDGECPVEALEIGQLIMVYRDGVARPEPVTRLLKARAEVDSAFEDDRAGYPVLVSAHSFGPSVPCTDLLVTAEHCFLLEGAFIPVRMLVNGLNIRYLRDRTHYDYYHVELARHGIIRANNALTESYLDTVTALRRDEMARLEDEAAGTGVAVHRSWPVHGAAPLRIGRDFVKPVHDAIRARYRRRDIRPGLSVPSEAPEVETDPDLHLVTEDGTRLDIRRRTEHERIFEIPEGTRRVYLASRTMRPCDVEGPFLDDRRHLGVLVGRMTLFAARGTHPVNAHLEGGDLEGWEALDCGTMRWTTGHATLALGPYAETGPGLLAIEILAAGPYPARATA</sequence>
<evidence type="ECO:0000313" key="2">
    <source>
        <dbReference type="EMBL" id="GEL02908.1"/>
    </source>
</evidence>
<dbReference type="Gene3D" id="2.160.20.20">
    <property type="match status" value="2"/>
</dbReference>
<comment type="caution">
    <text evidence="2">The sequence shown here is derived from an EMBL/GenBank/DDBJ whole genome shotgun (WGS) entry which is preliminary data.</text>
</comment>
<dbReference type="RefSeq" id="WP_186807763.1">
    <property type="nucleotide sequence ID" value="NZ_BJVC01000005.1"/>
</dbReference>
<dbReference type="InterPro" id="IPR012332">
    <property type="entry name" value="Autotransporter_pectin_lyase_C"/>
</dbReference>
<name>A0A511BY00_9PROT</name>
<dbReference type="EMBL" id="BJVC01000005">
    <property type="protein sequence ID" value="GEL02908.1"/>
    <property type="molecule type" value="Genomic_DNA"/>
</dbReference>
<proteinExistence type="predicted"/>
<dbReference type="InterPro" id="IPR028992">
    <property type="entry name" value="Hedgehog/Intein_dom"/>
</dbReference>
<keyword evidence="3" id="KW-1185">Reference proteome</keyword>
<dbReference type="InterPro" id="IPR036844">
    <property type="entry name" value="Hint_dom_sf"/>
</dbReference>
<accession>A0A511BY00</accession>